<evidence type="ECO:0000313" key="5">
    <source>
        <dbReference type="Proteomes" id="UP000297948"/>
    </source>
</evidence>
<evidence type="ECO:0000256" key="1">
    <source>
        <dbReference type="ARBA" id="ARBA00006484"/>
    </source>
</evidence>
<keyword evidence="5" id="KW-1185">Reference proteome</keyword>
<dbReference type="Gene3D" id="3.40.50.720">
    <property type="entry name" value="NAD(P)-binding Rossmann-like Domain"/>
    <property type="match status" value="1"/>
</dbReference>
<dbReference type="Pfam" id="PF00106">
    <property type="entry name" value="adh_short"/>
    <property type="match status" value="1"/>
</dbReference>
<evidence type="ECO:0000256" key="2">
    <source>
        <dbReference type="ARBA" id="ARBA00023002"/>
    </source>
</evidence>
<dbReference type="PANTHER" id="PTHR44169">
    <property type="entry name" value="NADPH-DEPENDENT 1-ACYLDIHYDROXYACETONE PHOSPHATE REDUCTASE"/>
    <property type="match status" value="1"/>
</dbReference>
<proteinExistence type="inferred from homology"/>
<dbReference type="OrthoDB" id="3567890at2"/>
<evidence type="ECO:0000313" key="4">
    <source>
        <dbReference type="EMBL" id="TGA89550.1"/>
    </source>
</evidence>
<dbReference type="PRINTS" id="PR00080">
    <property type="entry name" value="SDRFAMILY"/>
</dbReference>
<dbReference type="PRINTS" id="PR00081">
    <property type="entry name" value="GDHRDH"/>
</dbReference>
<name>A0A4Z0G1F9_9ACTN</name>
<dbReference type="InterPro" id="IPR020904">
    <property type="entry name" value="Sc_DH/Rdtase_CS"/>
</dbReference>
<dbReference type="InterPro" id="IPR036291">
    <property type="entry name" value="NAD(P)-bd_dom_sf"/>
</dbReference>
<comment type="similarity">
    <text evidence="1 3">Belongs to the short-chain dehydrogenases/reductases (SDR) family.</text>
</comment>
<dbReference type="AlphaFoldDB" id="A0A4Z0G1F9"/>
<comment type="caution">
    <text evidence="4">The sequence shown here is derived from an EMBL/GenBank/DDBJ whole genome shotgun (WGS) entry which is preliminary data.</text>
</comment>
<keyword evidence="2" id="KW-0560">Oxidoreductase</keyword>
<sequence>MNTPQTPHPLLRKGLLGGRRDARGLRAIVTGASGTFGRAICARLAEQGARVVGLDLVPRPEDPVEVLACDITDDASVPTAVAAAIDRLGGLDLLINNAGVGGPAPAELPPGAEVRRQLDINLLGTWRTTAACVDALVESRGRIVMVSSRMAAMQLPLAAAYGASKRALVAYADALRMEIGTHVAVTCVYPSAVRSPIHDSTAAAGLSLEGMSSYEPLEGVVDTVLRAALGRRARRDLTTTRRGAVEFFLARHLPYVTDRIIARTLAARARTGAFEGAELAAGVVRRHTGAP</sequence>
<dbReference type="InterPro" id="IPR002347">
    <property type="entry name" value="SDR_fam"/>
</dbReference>
<accession>A0A4Z0G1F9</accession>
<dbReference type="SUPFAM" id="SSF51735">
    <property type="entry name" value="NAD(P)-binding Rossmann-fold domains"/>
    <property type="match status" value="1"/>
</dbReference>
<gene>
    <name evidence="4" type="ORF">E4099_29180</name>
</gene>
<dbReference type="PROSITE" id="PS00061">
    <property type="entry name" value="ADH_SHORT"/>
    <property type="match status" value="1"/>
</dbReference>
<dbReference type="Proteomes" id="UP000297948">
    <property type="component" value="Unassembled WGS sequence"/>
</dbReference>
<evidence type="ECO:0000256" key="3">
    <source>
        <dbReference type="RuleBase" id="RU000363"/>
    </source>
</evidence>
<dbReference type="EMBL" id="SRID01000464">
    <property type="protein sequence ID" value="TGA89550.1"/>
    <property type="molecule type" value="Genomic_DNA"/>
</dbReference>
<reference evidence="4 5" key="1">
    <citation type="submission" date="2019-03" db="EMBL/GenBank/DDBJ databases">
        <authorList>
            <person name="Gonzalez-Pimentel J.L."/>
        </authorList>
    </citation>
    <scope>NUCLEOTIDE SEQUENCE [LARGE SCALE GENOMIC DNA]</scope>
    <source>
        <strain evidence="4 5">JCM 31289</strain>
    </source>
</reference>
<dbReference type="GO" id="GO:0016491">
    <property type="term" value="F:oxidoreductase activity"/>
    <property type="evidence" value="ECO:0007669"/>
    <property type="project" value="UniProtKB-KW"/>
</dbReference>
<organism evidence="4 5">
    <name type="scientific">Streptomyces palmae</name>
    <dbReference type="NCBI Taxonomy" id="1701085"/>
    <lineage>
        <taxon>Bacteria</taxon>
        <taxon>Bacillati</taxon>
        <taxon>Actinomycetota</taxon>
        <taxon>Actinomycetes</taxon>
        <taxon>Kitasatosporales</taxon>
        <taxon>Streptomycetaceae</taxon>
        <taxon>Streptomyces</taxon>
    </lineage>
</organism>
<protein>
    <submittedName>
        <fullName evidence="4">SDR family NAD(P)-dependent oxidoreductase</fullName>
    </submittedName>
</protein>
<dbReference type="PANTHER" id="PTHR44169:SF6">
    <property type="entry name" value="NADPH-DEPENDENT 1-ACYLDIHYDROXYACETONE PHOSPHATE REDUCTASE"/>
    <property type="match status" value="1"/>
</dbReference>
<dbReference type="RefSeq" id="WP_135342123.1">
    <property type="nucleotide sequence ID" value="NZ_JBHLTX010000060.1"/>
</dbReference>